<dbReference type="PANTHER" id="PTHR22911:SF137">
    <property type="entry name" value="SOLUTE CARRIER FAMILY 35 MEMBER G2-RELATED"/>
    <property type="match status" value="1"/>
</dbReference>
<feature type="domain" description="EamA" evidence="4">
    <location>
        <begin position="150"/>
        <end position="282"/>
    </location>
</feature>
<dbReference type="Pfam" id="PF00892">
    <property type="entry name" value="EamA"/>
    <property type="match status" value="2"/>
</dbReference>
<dbReference type="EMBL" id="JABAGO010000040">
    <property type="protein sequence ID" value="NMF00181.1"/>
    <property type="molecule type" value="Genomic_DNA"/>
</dbReference>
<feature type="transmembrane region" description="Helical" evidence="3">
    <location>
        <begin position="147"/>
        <end position="168"/>
    </location>
</feature>
<evidence type="ECO:0000313" key="6">
    <source>
        <dbReference type="Proteomes" id="UP000561326"/>
    </source>
</evidence>
<dbReference type="InterPro" id="IPR000620">
    <property type="entry name" value="EamA_dom"/>
</dbReference>
<dbReference type="Proteomes" id="UP000561326">
    <property type="component" value="Unassembled WGS sequence"/>
</dbReference>
<dbReference type="AlphaFoldDB" id="A0A848D3A4"/>
<reference evidence="5 6" key="1">
    <citation type="submission" date="2020-04" db="EMBL/GenBank/DDBJ databases">
        <authorList>
            <person name="Hitch T.C.A."/>
            <person name="Wylensek D."/>
            <person name="Clavel T."/>
        </authorList>
    </citation>
    <scope>NUCLEOTIDE SEQUENCE [LARGE SCALE GENOMIC DNA]</scope>
    <source>
        <strain evidence="5 6">WB01_D5_05</strain>
    </source>
</reference>
<comment type="similarity">
    <text evidence="2">Belongs to the EamA transporter family.</text>
</comment>
<dbReference type="PANTHER" id="PTHR22911">
    <property type="entry name" value="ACYL-MALONYL CONDENSING ENZYME-RELATED"/>
    <property type="match status" value="1"/>
</dbReference>
<evidence type="ECO:0000256" key="1">
    <source>
        <dbReference type="ARBA" id="ARBA00004127"/>
    </source>
</evidence>
<feature type="transmembrane region" description="Helical" evidence="3">
    <location>
        <begin position="67"/>
        <end position="87"/>
    </location>
</feature>
<dbReference type="SUPFAM" id="SSF103481">
    <property type="entry name" value="Multidrug resistance efflux transporter EmrE"/>
    <property type="match status" value="2"/>
</dbReference>
<dbReference type="RefSeq" id="WP_168975980.1">
    <property type="nucleotide sequence ID" value="NZ_JABAGO010000040.1"/>
</dbReference>
<feature type="transmembrane region" description="Helical" evidence="3">
    <location>
        <begin position="267"/>
        <end position="285"/>
    </location>
</feature>
<keyword evidence="3" id="KW-1133">Transmembrane helix</keyword>
<feature type="transmembrane region" description="Helical" evidence="3">
    <location>
        <begin position="123"/>
        <end position="141"/>
    </location>
</feature>
<protein>
    <submittedName>
        <fullName evidence="5">DMT family transporter</fullName>
    </submittedName>
</protein>
<dbReference type="InterPro" id="IPR037185">
    <property type="entry name" value="EmrE-like"/>
</dbReference>
<sequence>MVKGYLYSLFSTFCFALPTVFTVFAYQDGLTPKSLVFNQTAIAAVLLLLYVMWTGEAFPRLTKQSTSDFFLAGAGKAVTVIAMFMAIKLMNVSLVLTLIFMYPAFVVLLEYFIDKKSLRIQQVLGLVCTFVGELLVLKIFQGEFQQLSAMGTLLGILSGVAWGWMIYWSNKKLSVFSSIIVTSYTTIISLILYLFMIPPVYLFTTKITLPMIGWSLFFGGVAQVLALLLMFTAIKRIGAARFSIISVFELPLTVFLAFLIVGEQMDFWQIVGGLLILTGIILFDWTQFRAGLLLREKKEVKEKLS</sequence>
<feature type="domain" description="EamA" evidence="4">
    <location>
        <begin position="3"/>
        <end position="137"/>
    </location>
</feature>
<accession>A0A848D3A4</accession>
<comment type="caution">
    <text evidence="5">The sequence shown here is derived from an EMBL/GenBank/DDBJ whole genome shotgun (WGS) entry which is preliminary data.</text>
</comment>
<feature type="transmembrane region" description="Helical" evidence="3">
    <location>
        <begin position="242"/>
        <end position="261"/>
    </location>
</feature>
<feature type="transmembrane region" description="Helical" evidence="3">
    <location>
        <begin position="175"/>
        <end position="195"/>
    </location>
</feature>
<evidence type="ECO:0000256" key="3">
    <source>
        <dbReference type="SAM" id="Phobius"/>
    </source>
</evidence>
<comment type="subcellular location">
    <subcellularLocation>
        <location evidence="1">Endomembrane system</location>
        <topology evidence="1">Multi-pass membrane protein</topology>
    </subcellularLocation>
</comment>
<evidence type="ECO:0000313" key="5">
    <source>
        <dbReference type="EMBL" id="NMF00181.1"/>
    </source>
</evidence>
<keyword evidence="3" id="KW-0812">Transmembrane</keyword>
<feature type="transmembrane region" description="Helical" evidence="3">
    <location>
        <begin position="207"/>
        <end position="230"/>
    </location>
</feature>
<keyword evidence="3" id="KW-0472">Membrane</keyword>
<proteinExistence type="inferred from homology"/>
<evidence type="ECO:0000256" key="2">
    <source>
        <dbReference type="ARBA" id="ARBA00007362"/>
    </source>
</evidence>
<feature type="transmembrane region" description="Helical" evidence="3">
    <location>
        <begin position="35"/>
        <end position="55"/>
    </location>
</feature>
<name>A0A848D3A4_ANEAE</name>
<evidence type="ECO:0000259" key="4">
    <source>
        <dbReference type="Pfam" id="PF00892"/>
    </source>
</evidence>
<organism evidence="5 6">
    <name type="scientific">Aneurinibacillus aneurinilyticus</name>
    <name type="common">Bacillus aneurinolyticus</name>
    <dbReference type="NCBI Taxonomy" id="1391"/>
    <lineage>
        <taxon>Bacteria</taxon>
        <taxon>Bacillati</taxon>
        <taxon>Bacillota</taxon>
        <taxon>Bacilli</taxon>
        <taxon>Bacillales</taxon>
        <taxon>Paenibacillaceae</taxon>
        <taxon>Aneurinibacillus group</taxon>
        <taxon>Aneurinibacillus</taxon>
    </lineage>
</organism>
<gene>
    <name evidence="5" type="ORF">HF838_18295</name>
</gene>
<feature type="transmembrane region" description="Helical" evidence="3">
    <location>
        <begin position="93"/>
        <end position="111"/>
    </location>
</feature>
<dbReference type="GO" id="GO:0016020">
    <property type="term" value="C:membrane"/>
    <property type="evidence" value="ECO:0007669"/>
    <property type="project" value="InterPro"/>
</dbReference>